<evidence type="ECO:0008006" key="3">
    <source>
        <dbReference type="Google" id="ProtNLM"/>
    </source>
</evidence>
<organism evidence="1 2">
    <name type="scientific">Desulfosarcina ovata subsp. sediminis</name>
    <dbReference type="NCBI Taxonomy" id="885957"/>
    <lineage>
        <taxon>Bacteria</taxon>
        <taxon>Pseudomonadati</taxon>
        <taxon>Thermodesulfobacteriota</taxon>
        <taxon>Desulfobacteria</taxon>
        <taxon>Desulfobacterales</taxon>
        <taxon>Desulfosarcinaceae</taxon>
        <taxon>Desulfosarcina</taxon>
    </lineage>
</organism>
<dbReference type="Gene3D" id="3.10.20.30">
    <property type="match status" value="1"/>
</dbReference>
<gene>
    <name evidence="1" type="ORF">DSCO28_64940</name>
</gene>
<protein>
    <recommendedName>
        <fullName evidence="3">ThiS family protein</fullName>
    </recommendedName>
</protein>
<sequence>MSITLNIHKIHRQYTRGLDVVAVAGGTIGACLDALIRQYPGMRAALFDAKGKLKNQIEIYLNMESAYPDELKRTVKDGDEIFITVMLAGG</sequence>
<dbReference type="InterPro" id="IPR012675">
    <property type="entry name" value="Beta-grasp_dom_sf"/>
</dbReference>
<proteinExistence type="predicted"/>
<name>A0A5K8A0G1_9BACT</name>
<dbReference type="Proteomes" id="UP000425960">
    <property type="component" value="Chromosome"/>
</dbReference>
<dbReference type="KEGG" id="dov:DSCO28_64940"/>
<evidence type="ECO:0000313" key="2">
    <source>
        <dbReference type="Proteomes" id="UP000425960"/>
    </source>
</evidence>
<dbReference type="InterPro" id="IPR016155">
    <property type="entry name" value="Mopterin_synth/thiamin_S_b"/>
</dbReference>
<dbReference type="PANTHER" id="PTHR38031">
    <property type="entry name" value="SULFUR CARRIER PROTEIN SLR0821-RELATED"/>
    <property type="match status" value="1"/>
</dbReference>
<evidence type="ECO:0000313" key="1">
    <source>
        <dbReference type="EMBL" id="BBO85928.1"/>
    </source>
</evidence>
<dbReference type="InterPro" id="IPR052045">
    <property type="entry name" value="Sulfur_Carrier/Prot_Modifier"/>
</dbReference>
<dbReference type="SUPFAM" id="SSF54285">
    <property type="entry name" value="MoaD/ThiS"/>
    <property type="match status" value="1"/>
</dbReference>
<dbReference type="RefSeq" id="WP_155325386.1">
    <property type="nucleotide sequence ID" value="NZ_AP021876.1"/>
</dbReference>
<reference evidence="1 2" key="1">
    <citation type="submission" date="2019-11" db="EMBL/GenBank/DDBJ databases">
        <title>Comparative genomics of hydrocarbon-degrading Desulfosarcina strains.</title>
        <authorList>
            <person name="Watanabe M."/>
            <person name="Kojima H."/>
            <person name="Fukui M."/>
        </authorList>
    </citation>
    <scope>NUCLEOTIDE SEQUENCE [LARGE SCALE GENOMIC DNA]</scope>
    <source>
        <strain evidence="1 2">28bB2T</strain>
    </source>
</reference>
<dbReference type="AlphaFoldDB" id="A0A5K8A0G1"/>
<dbReference type="PANTHER" id="PTHR38031:SF1">
    <property type="entry name" value="SULFUR CARRIER PROTEIN CYSO"/>
    <property type="match status" value="1"/>
</dbReference>
<accession>A0A5K8A0G1</accession>
<dbReference type="EMBL" id="AP021876">
    <property type="protein sequence ID" value="BBO85928.1"/>
    <property type="molecule type" value="Genomic_DNA"/>
</dbReference>